<proteinExistence type="predicted"/>
<comment type="cofactor">
    <cofactor evidence="1">
        <name>[3Fe-4S] cluster</name>
        <dbReference type="ChEBI" id="CHEBI:21137"/>
    </cofactor>
</comment>
<evidence type="ECO:0000256" key="2">
    <source>
        <dbReference type="ARBA" id="ARBA00022448"/>
    </source>
</evidence>
<evidence type="ECO:0000256" key="3">
    <source>
        <dbReference type="ARBA" id="ARBA00022723"/>
    </source>
</evidence>
<keyword evidence="10" id="KW-1185">Reference proteome</keyword>
<dbReference type="EMBL" id="BMRE01000095">
    <property type="protein sequence ID" value="GGU85438.1"/>
    <property type="molecule type" value="Genomic_DNA"/>
</dbReference>
<evidence type="ECO:0000256" key="8">
    <source>
        <dbReference type="RuleBase" id="RU368020"/>
    </source>
</evidence>
<dbReference type="SUPFAM" id="SSF54862">
    <property type="entry name" value="4Fe-4S ferredoxins"/>
    <property type="match status" value="1"/>
</dbReference>
<dbReference type="PANTHER" id="PTHR36923:SF3">
    <property type="entry name" value="FERREDOXIN"/>
    <property type="match status" value="1"/>
</dbReference>
<keyword evidence="3 8" id="KW-0479">Metal-binding</keyword>
<dbReference type="Pfam" id="PF13370">
    <property type="entry name" value="Fer4_13"/>
    <property type="match status" value="1"/>
</dbReference>
<evidence type="ECO:0000256" key="5">
    <source>
        <dbReference type="ARBA" id="ARBA00023004"/>
    </source>
</evidence>
<dbReference type="PANTHER" id="PTHR36923">
    <property type="entry name" value="FERREDOXIN"/>
    <property type="match status" value="1"/>
</dbReference>
<dbReference type="Gene3D" id="3.30.70.20">
    <property type="match status" value="1"/>
</dbReference>
<evidence type="ECO:0000256" key="1">
    <source>
        <dbReference type="ARBA" id="ARBA00001927"/>
    </source>
</evidence>
<comment type="caution">
    <text evidence="9">The sequence shown here is derived from an EMBL/GenBank/DDBJ whole genome shotgun (WGS) entry which is preliminary data.</text>
</comment>
<keyword evidence="5 8" id="KW-0408">Iron</keyword>
<dbReference type="InterPro" id="IPR001080">
    <property type="entry name" value="3Fe4S_ferredoxin"/>
</dbReference>
<organism evidence="9 10">
    <name type="scientific">Lentzea flava</name>
    <dbReference type="NCBI Taxonomy" id="103732"/>
    <lineage>
        <taxon>Bacteria</taxon>
        <taxon>Bacillati</taxon>
        <taxon>Actinomycetota</taxon>
        <taxon>Actinomycetes</taxon>
        <taxon>Pseudonocardiales</taxon>
        <taxon>Pseudonocardiaceae</taxon>
        <taxon>Lentzea</taxon>
    </lineage>
</organism>
<keyword evidence="6 8" id="KW-0411">Iron-sulfur</keyword>
<gene>
    <name evidence="9" type="ORF">GCM10010178_89490</name>
</gene>
<keyword evidence="4 8" id="KW-0249">Electron transport</keyword>
<keyword evidence="7" id="KW-0003">3Fe-4S</keyword>
<accession>A0ABQ2VIV9</accession>
<comment type="function">
    <text evidence="8">Ferredoxins are iron-sulfur proteins that transfer electrons in a wide variety of metabolic reactions.</text>
</comment>
<protein>
    <recommendedName>
        <fullName evidence="8">Ferredoxin</fullName>
    </recommendedName>
</protein>
<evidence type="ECO:0000256" key="7">
    <source>
        <dbReference type="ARBA" id="ARBA00023291"/>
    </source>
</evidence>
<evidence type="ECO:0000313" key="9">
    <source>
        <dbReference type="EMBL" id="GGU85438.1"/>
    </source>
</evidence>
<evidence type="ECO:0000313" key="10">
    <source>
        <dbReference type="Proteomes" id="UP000649573"/>
    </source>
</evidence>
<evidence type="ECO:0000256" key="4">
    <source>
        <dbReference type="ARBA" id="ARBA00022982"/>
    </source>
</evidence>
<dbReference type="InterPro" id="IPR051269">
    <property type="entry name" value="Fe-S_cluster_ET"/>
</dbReference>
<dbReference type="PRINTS" id="PR00352">
    <property type="entry name" value="3FE4SFRDOXIN"/>
</dbReference>
<dbReference type="Proteomes" id="UP000649573">
    <property type="component" value="Unassembled WGS sequence"/>
</dbReference>
<keyword evidence="2 8" id="KW-0813">Transport</keyword>
<reference evidence="10" key="1">
    <citation type="journal article" date="2019" name="Int. J. Syst. Evol. Microbiol.">
        <title>The Global Catalogue of Microorganisms (GCM) 10K type strain sequencing project: providing services to taxonomists for standard genome sequencing and annotation.</title>
        <authorList>
            <consortium name="The Broad Institute Genomics Platform"/>
            <consortium name="The Broad Institute Genome Sequencing Center for Infectious Disease"/>
            <person name="Wu L."/>
            <person name="Ma J."/>
        </authorList>
    </citation>
    <scope>NUCLEOTIDE SEQUENCE [LARGE SCALE GENOMIC DNA]</scope>
    <source>
        <strain evidence="10">JCM 3296</strain>
    </source>
</reference>
<evidence type="ECO:0000256" key="6">
    <source>
        <dbReference type="ARBA" id="ARBA00023014"/>
    </source>
</evidence>
<name>A0ABQ2VIV9_9PSEU</name>
<dbReference type="RefSeq" id="WP_189259880.1">
    <property type="nucleotide sequence ID" value="NZ_BMRE01000095.1"/>
</dbReference>
<sequence>MRLTVDEHLCGTTGQCVLIAPELFRQRADGVAEVLAAELSEEHDEDAQEAILGCPVGAISTHN</sequence>